<keyword evidence="3" id="KW-1185">Reference proteome</keyword>
<dbReference type="KEGG" id="lfa:LFA_2774"/>
<dbReference type="OrthoDB" id="5651213at2"/>
<dbReference type="HOGENOM" id="CLU_825831_0_0_6"/>
<dbReference type="EMBL" id="LN614827">
    <property type="protein sequence ID" value="CEG58138.1"/>
    <property type="molecule type" value="Genomic_DNA"/>
</dbReference>
<protein>
    <submittedName>
        <fullName evidence="2">Uncharacterized protein</fullName>
    </submittedName>
</protein>
<proteinExistence type="predicted"/>
<dbReference type="Proteomes" id="UP000032430">
    <property type="component" value="Chromosome I"/>
</dbReference>
<evidence type="ECO:0000313" key="2">
    <source>
        <dbReference type="EMBL" id="CEG58138.1"/>
    </source>
</evidence>
<evidence type="ECO:0000313" key="3">
    <source>
        <dbReference type="Proteomes" id="UP000032430"/>
    </source>
</evidence>
<feature type="transmembrane region" description="Helical" evidence="1">
    <location>
        <begin position="88"/>
        <end position="105"/>
    </location>
</feature>
<dbReference type="RefSeq" id="WP_045096520.1">
    <property type="nucleotide sequence ID" value="NZ_LN614827.1"/>
</dbReference>
<gene>
    <name evidence="2" type="ORF">LFA_2774</name>
</gene>
<organism evidence="2 3">
    <name type="scientific">Legionella fallonii LLAP-10</name>
    <dbReference type="NCBI Taxonomy" id="1212491"/>
    <lineage>
        <taxon>Bacteria</taxon>
        <taxon>Pseudomonadati</taxon>
        <taxon>Pseudomonadota</taxon>
        <taxon>Gammaproteobacteria</taxon>
        <taxon>Legionellales</taxon>
        <taxon>Legionellaceae</taxon>
        <taxon>Legionella</taxon>
    </lineage>
</organism>
<accession>A0A098G6M0</accession>
<feature type="transmembrane region" description="Helical" evidence="1">
    <location>
        <begin position="31"/>
        <end position="52"/>
    </location>
</feature>
<feature type="transmembrane region" description="Helical" evidence="1">
    <location>
        <begin position="58"/>
        <end position="76"/>
    </location>
</feature>
<sequence>MFLKLKKSLYTRNHSREKEIGDIFNKTSTSLSYIMTLAITVFFTPAVITTSFFSKESIVALANLSLSLGYLTNFAYRIYQGEVSKAELLISSLTLAAFLTIAYFLCPPIAAFSFFSALAFLNQMAIATNLFFLMKHVVVPPCKKFIENIAQYLGFNIAARYYSKPPLTLENDRYVLDLLLMKTYGHDSFSPDFKESEIESFNNLLSKLTEYIDKYDESILGYIANKEAIVDLEKQIAQLTTRGVTDSSYAFIRRKIGFKTTKINLLNEAKNSVLTALEEPKNDALHALRFFTNVDERELNENGEDLLCRGLETLEFEIARQQEKIESLKACLPPAR</sequence>
<dbReference type="STRING" id="1212491.LFA_2774"/>
<evidence type="ECO:0000256" key="1">
    <source>
        <dbReference type="SAM" id="Phobius"/>
    </source>
</evidence>
<keyword evidence="1" id="KW-0472">Membrane</keyword>
<reference evidence="3" key="1">
    <citation type="submission" date="2014-09" db="EMBL/GenBank/DDBJ databases">
        <authorList>
            <person name="Gomez-Valero L."/>
        </authorList>
    </citation>
    <scope>NUCLEOTIDE SEQUENCE [LARGE SCALE GENOMIC DNA]</scope>
    <source>
        <strain evidence="3">ATCC700992</strain>
    </source>
</reference>
<name>A0A098G6M0_9GAMM</name>
<keyword evidence="1" id="KW-1133">Transmembrane helix</keyword>
<keyword evidence="1" id="KW-0812">Transmembrane</keyword>
<dbReference type="AlphaFoldDB" id="A0A098G6M0"/>